<evidence type="ECO:0000313" key="2">
    <source>
        <dbReference type="Proteomes" id="UP000828390"/>
    </source>
</evidence>
<dbReference type="Proteomes" id="UP000828390">
    <property type="component" value="Unassembled WGS sequence"/>
</dbReference>
<name>A0A9D4RVE8_DREPO</name>
<organism evidence="1 2">
    <name type="scientific">Dreissena polymorpha</name>
    <name type="common">Zebra mussel</name>
    <name type="synonym">Mytilus polymorpha</name>
    <dbReference type="NCBI Taxonomy" id="45954"/>
    <lineage>
        <taxon>Eukaryota</taxon>
        <taxon>Metazoa</taxon>
        <taxon>Spiralia</taxon>
        <taxon>Lophotrochozoa</taxon>
        <taxon>Mollusca</taxon>
        <taxon>Bivalvia</taxon>
        <taxon>Autobranchia</taxon>
        <taxon>Heteroconchia</taxon>
        <taxon>Euheterodonta</taxon>
        <taxon>Imparidentia</taxon>
        <taxon>Neoheterodontei</taxon>
        <taxon>Myida</taxon>
        <taxon>Dreissenoidea</taxon>
        <taxon>Dreissenidae</taxon>
        <taxon>Dreissena</taxon>
    </lineage>
</organism>
<keyword evidence="2" id="KW-1185">Reference proteome</keyword>
<sequence>MRVYNKLYKTRITLQRAWMRMTMSVIKEAKSVIAYSTFFTGKAFLFLTKELNLLGNTCKAVMRMR</sequence>
<accession>A0A9D4RVE8</accession>
<reference evidence="1" key="2">
    <citation type="submission" date="2020-11" db="EMBL/GenBank/DDBJ databases">
        <authorList>
            <person name="McCartney M.A."/>
            <person name="Auch B."/>
            <person name="Kono T."/>
            <person name="Mallez S."/>
            <person name="Becker A."/>
            <person name="Gohl D.M."/>
            <person name="Silverstein K.A.T."/>
            <person name="Koren S."/>
            <person name="Bechman K.B."/>
            <person name="Herman A."/>
            <person name="Abrahante J.E."/>
            <person name="Garbe J."/>
        </authorList>
    </citation>
    <scope>NUCLEOTIDE SEQUENCE</scope>
    <source>
        <strain evidence="1">Duluth1</strain>
        <tissue evidence="1">Whole animal</tissue>
    </source>
</reference>
<gene>
    <name evidence="1" type="ORF">DPMN_006893</name>
</gene>
<comment type="caution">
    <text evidence="1">The sequence shown here is derived from an EMBL/GenBank/DDBJ whole genome shotgun (WGS) entry which is preliminary data.</text>
</comment>
<protein>
    <submittedName>
        <fullName evidence="1">Uncharacterized protein</fullName>
    </submittedName>
</protein>
<reference evidence="1" key="1">
    <citation type="journal article" date="2019" name="bioRxiv">
        <title>The Genome of the Zebra Mussel, Dreissena polymorpha: A Resource for Invasive Species Research.</title>
        <authorList>
            <person name="McCartney M.A."/>
            <person name="Auch B."/>
            <person name="Kono T."/>
            <person name="Mallez S."/>
            <person name="Zhang Y."/>
            <person name="Obille A."/>
            <person name="Becker A."/>
            <person name="Abrahante J.E."/>
            <person name="Garbe J."/>
            <person name="Badalamenti J.P."/>
            <person name="Herman A."/>
            <person name="Mangelson H."/>
            <person name="Liachko I."/>
            <person name="Sullivan S."/>
            <person name="Sone E.D."/>
            <person name="Koren S."/>
            <person name="Silverstein K.A.T."/>
            <person name="Beckman K.B."/>
            <person name="Gohl D.M."/>
        </authorList>
    </citation>
    <scope>NUCLEOTIDE SEQUENCE</scope>
    <source>
        <strain evidence="1">Duluth1</strain>
        <tissue evidence="1">Whole animal</tissue>
    </source>
</reference>
<evidence type="ECO:0000313" key="1">
    <source>
        <dbReference type="EMBL" id="KAH3882946.1"/>
    </source>
</evidence>
<proteinExistence type="predicted"/>
<dbReference type="EMBL" id="JAIWYP010000001">
    <property type="protein sequence ID" value="KAH3882946.1"/>
    <property type="molecule type" value="Genomic_DNA"/>
</dbReference>
<dbReference type="AlphaFoldDB" id="A0A9D4RVE8"/>